<dbReference type="VEuPathDB" id="HostDB:ENSMFAG00000042920"/>
<evidence type="ECO:0000313" key="2">
    <source>
        <dbReference type="Ensembl" id="ENSMFAP00000035338.2"/>
    </source>
</evidence>
<name>A0A2K5WDZ8_MACFA</name>
<protein>
    <submittedName>
        <fullName evidence="2">Uncharacterized protein</fullName>
    </submittedName>
</protein>
<dbReference type="Bgee" id="ENSMFAG00000042920">
    <property type="expression patterns" value="Expressed in lung and 13 other cell types or tissues"/>
</dbReference>
<keyword evidence="1" id="KW-1133">Transmembrane helix</keyword>
<feature type="transmembrane region" description="Helical" evidence="1">
    <location>
        <begin position="53"/>
        <end position="75"/>
    </location>
</feature>
<accession>A0A2K5WDZ8</accession>
<feature type="transmembrane region" description="Helical" evidence="1">
    <location>
        <begin position="82"/>
        <end position="101"/>
    </location>
</feature>
<sequence>MKVSPSTAALPRLAPKVEWVCSPRPALPPPHRHLPCPSHSSHGHMGPQLSCGFPPVCPAAVLTLMGALGLFFLWLPSGEQTWLFLCLVGEVTCMVGTRLSWQPWGRV</sequence>
<dbReference type="Ensembl" id="ENSMFAT00000083103.1">
    <property type="protein sequence ID" value="ENSMFAP00000057936.1"/>
    <property type="gene ID" value="ENSMFAG00000042920.2"/>
</dbReference>
<dbReference type="Proteomes" id="UP000233100">
    <property type="component" value="Chromosome 13"/>
</dbReference>
<dbReference type="GeneTree" id="ENSGT00910000147203"/>
<dbReference type="Ensembl" id="ENSMFAT00000009575.2">
    <property type="protein sequence ID" value="ENSMFAP00000035338.2"/>
    <property type="gene ID" value="ENSMFAG00000042920.2"/>
</dbReference>
<reference evidence="2 3" key="1">
    <citation type="submission" date="2013-03" db="EMBL/GenBank/DDBJ databases">
        <authorList>
            <person name="Warren W."/>
            <person name="Wilson R.K."/>
        </authorList>
    </citation>
    <scope>NUCLEOTIDE SEQUENCE</scope>
</reference>
<evidence type="ECO:0000256" key="1">
    <source>
        <dbReference type="SAM" id="Phobius"/>
    </source>
</evidence>
<keyword evidence="3" id="KW-1185">Reference proteome</keyword>
<reference evidence="2" key="2">
    <citation type="submission" date="2025-05" db="UniProtKB">
        <authorList>
            <consortium name="Ensembl"/>
        </authorList>
    </citation>
    <scope>IDENTIFICATION</scope>
</reference>
<keyword evidence="1" id="KW-0812">Transmembrane</keyword>
<dbReference type="Ensembl" id="ENSMFAT00000084597.1">
    <property type="protein sequence ID" value="ENSMFAP00000046914.1"/>
    <property type="gene ID" value="ENSMFAG00000042920.2"/>
</dbReference>
<evidence type="ECO:0000313" key="3">
    <source>
        <dbReference type="Proteomes" id="UP000233100"/>
    </source>
</evidence>
<dbReference type="AlphaFoldDB" id="A0A2K5WDZ8"/>
<organism evidence="2 3">
    <name type="scientific">Macaca fascicularis</name>
    <name type="common">Crab-eating macaque</name>
    <name type="synonym">Cynomolgus monkey</name>
    <dbReference type="NCBI Taxonomy" id="9541"/>
    <lineage>
        <taxon>Eukaryota</taxon>
        <taxon>Metazoa</taxon>
        <taxon>Chordata</taxon>
        <taxon>Craniata</taxon>
        <taxon>Vertebrata</taxon>
        <taxon>Euteleostomi</taxon>
        <taxon>Mammalia</taxon>
        <taxon>Eutheria</taxon>
        <taxon>Euarchontoglires</taxon>
        <taxon>Primates</taxon>
        <taxon>Haplorrhini</taxon>
        <taxon>Catarrhini</taxon>
        <taxon>Cercopithecidae</taxon>
        <taxon>Cercopithecinae</taxon>
        <taxon>Macaca</taxon>
    </lineage>
</organism>
<keyword evidence="1" id="KW-0472">Membrane</keyword>
<proteinExistence type="predicted"/>